<dbReference type="VEuPathDB" id="TriTrypDB:TvY486_1001200"/>
<reference evidence="1" key="1">
    <citation type="journal article" date="2012" name="Proc. Natl. Acad. Sci. U.S.A.">
        <title>Antigenic diversity is generated by distinct evolutionary mechanisms in African trypanosome species.</title>
        <authorList>
            <person name="Jackson A.P."/>
            <person name="Berry A."/>
            <person name="Aslett M."/>
            <person name="Allison H.C."/>
            <person name="Burton P."/>
            <person name="Vavrova-Anderson J."/>
            <person name="Brown R."/>
            <person name="Browne H."/>
            <person name="Corton N."/>
            <person name="Hauser H."/>
            <person name="Gamble J."/>
            <person name="Gilderthorp R."/>
            <person name="Marcello L."/>
            <person name="McQuillan J."/>
            <person name="Otto T.D."/>
            <person name="Quail M.A."/>
            <person name="Sanders M.J."/>
            <person name="van Tonder A."/>
            <person name="Ginger M.L."/>
            <person name="Field M.C."/>
            <person name="Barry J.D."/>
            <person name="Hertz-Fowler C."/>
            <person name="Berriman M."/>
        </authorList>
    </citation>
    <scope>NUCLEOTIDE SEQUENCE</scope>
    <source>
        <strain evidence="1">Y486</strain>
    </source>
</reference>
<accession>G0U5B8</accession>
<gene>
    <name evidence="1" type="ORF">TVY486_1001200</name>
</gene>
<sequence>MWIAEKCDWHRRTRNSTALFFFLKKKKKKKIVLSYLREQTIQFPYIYIYTYTHTHISCVEACLSSVCFIACIYRFSEVVKKFQGEVGDRRKGKDCRCDFTFSVKAPVPICMLFNSHARTQEEKN</sequence>
<organism evidence="1">
    <name type="scientific">Trypanosoma vivax (strain Y486)</name>
    <dbReference type="NCBI Taxonomy" id="1055687"/>
    <lineage>
        <taxon>Eukaryota</taxon>
        <taxon>Discoba</taxon>
        <taxon>Euglenozoa</taxon>
        <taxon>Kinetoplastea</taxon>
        <taxon>Metakinetoplastina</taxon>
        <taxon>Trypanosomatida</taxon>
        <taxon>Trypanosomatidae</taxon>
        <taxon>Trypanosoma</taxon>
        <taxon>Duttonella</taxon>
    </lineage>
</organism>
<protein>
    <submittedName>
        <fullName evidence="1">Uncharacterized protein</fullName>
    </submittedName>
</protein>
<dbReference type="AlphaFoldDB" id="G0U5B8"/>
<proteinExistence type="predicted"/>
<name>G0U5B8_TRYVY</name>
<dbReference type="EMBL" id="HE573026">
    <property type="protein sequence ID" value="CCC51066.1"/>
    <property type="molecule type" value="Genomic_DNA"/>
</dbReference>
<evidence type="ECO:0000313" key="1">
    <source>
        <dbReference type="EMBL" id="CCC51066.1"/>
    </source>
</evidence>